<dbReference type="GO" id="GO:0000155">
    <property type="term" value="F:phosphorelay sensor kinase activity"/>
    <property type="evidence" value="ECO:0007669"/>
    <property type="project" value="InterPro"/>
</dbReference>
<sequence length="413" mass="46726">MITIAAYLFAKREVILNSWFTRVTEDPASITAVTLTRDEFNDQIPLILDILDQRLRHQKPKLNALTIASEHGMHRWHKGYGLTELLQEVAHLHTLITHELEIYGSIYADTELSVLSNAHRLVNEIMHEAIQGSAAQYNDLQRQDASQRATNLQQALQALDELTRQRGEVLRNTSHDLRSHFSLLSGAAWMLDQPGTEREQKQWRDMWQRNLDSAATLLMKLMDFARLEAGQETLQIESFNAGDLLRQIAGSIQPSAEQRRLSFEWTGPESLVVDGDPIKVQRIVQNLLTNALNHTQQGWITLSWSREDNFRWIVSVQDSGPGLPPNIAGEVGQALVPTVDSTSIFRDSNPIQPAPDPEKAIPVNPSQPKGEGIGLLIVKKLCELLRADLDIETRPEVGTLFRVRFPMHYTKHD</sequence>
<evidence type="ECO:0000256" key="2">
    <source>
        <dbReference type="ARBA" id="ARBA00012438"/>
    </source>
</evidence>
<feature type="domain" description="Histidine kinase" evidence="5">
    <location>
        <begin position="172"/>
        <end position="409"/>
    </location>
</feature>
<dbReference type="CDD" id="cd00082">
    <property type="entry name" value="HisKA"/>
    <property type="match status" value="1"/>
</dbReference>
<dbReference type="Gene3D" id="3.30.565.10">
    <property type="entry name" value="Histidine kinase-like ATPase, C-terminal domain"/>
    <property type="match status" value="1"/>
</dbReference>
<organism evidence="6 7">
    <name type="scientific">Spirosoma validum</name>
    <dbReference type="NCBI Taxonomy" id="2771355"/>
    <lineage>
        <taxon>Bacteria</taxon>
        <taxon>Pseudomonadati</taxon>
        <taxon>Bacteroidota</taxon>
        <taxon>Cytophagia</taxon>
        <taxon>Cytophagales</taxon>
        <taxon>Cytophagaceae</taxon>
        <taxon>Spirosoma</taxon>
    </lineage>
</organism>
<evidence type="ECO:0000256" key="3">
    <source>
        <dbReference type="ARBA" id="ARBA00022553"/>
    </source>
</evidence>
<dbReference type="SUPFAM" id="SSF55874">
    <property type="entry name" value="ATPase domain of HSP90 chaperone/DNA topoisomerase II/histidine kinase"/>
    <property type="match status" value="1"/>
</dbReference>
<comment type="caution">
    <text evidence="6">The sequence shown here is derived from an EMBL/GenBank/DDBJ whole genome shotgun (WGS) entry which is preliminary data.</text>
</comment>
<gene>
    <name evidence="6" type="ORF">IC230_10720</name>
</gene>
<dbReference type="InterPro" id="IPR005467">
    <property type="entry name" value="His_kinase_dom"/>
</dbReference>
<dbReference type="InterPro" id="IPR036890">
    <property type="entry name" value="HATPase_C_sf"/>
</dbReference>
<name>A0A927B0N1_9BACT</name>
<dbReference type="InterPro" id="IPR036097">
    <property type="entry name" value="HisK_dim/P_sf"/>
</dbReference>
<dbReference type="Pfam" id="PF02518">
    <property type="entry name" value="HATPase_c"/>
    <property type="match status" value="1"/>
</dbReference>
<dbReference type="EC" id="2.7.13.3" evidence="2"/>
<dbReference type="EMBL" id="JACXAA010000003">
    <property type="protein sequence ID" value="MBD2753364.1"/>
    <property type="molecule type" value="Genomic_DNA"/>
</dbReference>
<keyword evidence="7" id="KW-1185">Reference proteome</keyword>
<feature type="coiled-coil region" evidence="4">
    <location>
        <begin position="142"/>
        <end position="172"/>
    </location>
</feature>
<evidence type="ECO:0000256" key="4">
    <source>
        <dbReference type="SAM" id="Coils"/>
    </source>
</evidence>
<evidence type="ECO:0000313" key="6">
    <source>
        <dbReference type="EMBL" id="MBD2753364.1"/>
    </source>
</evidence>
<dbReference type="SUPFAM" id="SSF47384">
    <property type="entry name" value="Homodimeric domain of signal transducing histidine kinase"/>
    <property type="match status" value="1"/>
</dbReference>
<dbReference type="InterPro" id="IPR003661">
    <property type="entry name" value="HisK_dim/P_dom"/>
</dbReference>
<dbReference type="InterPro" id="IPR004358">
    <property type="entry name" value="Sig_transdc_His_kin-like_C"/>
</dbReference>
<accession>A0A927B0N1</accession>
<dbReference type="PROSITE" id="PS50109">
    <property type="entry name" value="HIS_KIN"/>
    <property type="match status" value="1"/>
</dbReference>
<dbReference type="PANTHER" id="PTHR43547">
    <property type="entry name" value="TWO-COMPONENT HISTIDINE KINASE"/>
    <property type="match status" value="1"/>
</dbReference>
<dbReference type="Proteomes" id="UP000653797">
    <property type="component" value="Unassembled WGS sequence"/>
</dbReference>
<protein>
    <recommendedName>
        <fullName evidence="2">histidine kinase</fullName>
        <ecNumber evidence="2">2.7.13.3</ecNumber>
    </recommendedName>
</protein>
<proteinExistence type="predicted"/>
<evidence type="ECO:0000313" key="7">
    <source>
        <dbReference type="Proteomes" id="UP000653797"/>
    </source>
</evidence>
<keyword evidence="3" id="KW-0597">Phosphoprotein</keyword>
<evidence type="ECO:0000259" key="5">
    <source>
        <dbReference type="PROSITE" id="PS50109"/>
    </source>
</evidence>
<dbReference type="PRINTS" id="PR00344">
    <property type="entry name" value="BCTRLSENSOR"/>
</dbReference>
<dbReference type="AlphaFoldDB" id="A0A927B0N1"/>
<dbReference type="InterPro" id="IPR003594">
    <property type="entry name" value="HATPase_dom"/>
</dbReference>
<dbReference type="RefSeq" id="WP_191038983.1">
    <property type="nucleotide sequence ID" value="NZ_JACXAA010000003.1"/>
</dbReference>
<evidence type="ECO:0000256" key="1">
    <source>
        <dbReference type="ARBA" id="ARBA00000085"/>
    </source>
</evidence>
<keyword evidence="4" id="KW-0175">Coiled coil</keyword>
<reference evidence="6" key="1">
    <citation type="submission" date="2020-09" db="EMBL/GenBank/DDBJ databases">
        <authorList>
            <person name="Kim M.K."/>
        </authorList>
    </citation>
    <scope>NUCLEOTIDE SEQUENCE</scope>
    <source>
        <strain evidence="6">BT704</strain>
    </source>
</reference>
<dbReference type="PANTHER" id="PTHR43547:SF2">
    <property type="entry name" value="HYBRID SIGNAL TRANSDUCTION HISTIDINE KINASE C"/>
    <property type="match status" value="1"/>
</dbReference>
<dbReference type="CDD" id="cd00075">
    <property type="entry name" value="HATPase"/>
    <property type="match status" value="1"/>
</dbReference>
<dbReference type="Gene3D" id="1.10.287.130">
    <property type="match status" value="1"/>
</dbReference>
<keyword evidence="6" id="KW-0418">Kinase</keyword>
<comment type="catalytic activity">
    <reaction evidence="1">
        <text>ATP + protein L-histidine = ADP + protein N-phospho-L-histidine.</text>
        <dbReference type="EC" id="2.7.13.3"/>
    </reaction>
</comment>
<dbReference type="SMART" id="SM00387">
    <property type="entry name" value="HATPase_c"/>
    <property type="match status" value="1"/>
</dbReference>
<keyword evidence="6" id="KW-0808">Transferase</keyword>